<accession>A0A4Q1VED0</accession>
<name>A0A4Q1VED0_9BRAD</name>
<sequence>MTQRRRIKQTHSLEQRLSTEAERLRAQAELLRPGPLRDAVIRKAEQAESASQMSTWLTSPGTQPSKSTEG</sequence>
<protein>
    <submittedName>
        <fullName evidence="2">Uncharacterized protein</fullName>
    </submittedName>
</protein>
<reference evidence="2 3" key="1">
    <citation type="submission" date="2017-03" db="EMBL/GenBank/DDBJ databases">
        <authorList>
            <person name="Safronova V.I."/>
            <person name="Sazanova A.L."/>
            <person name="Chirak E.R."/>
        </authorList>
    </citation>
    <scope>NUCLEOTIDE SEQUENCE [LARGE SCALE GENOMIC DNA]</scope>
    <source>
        <strain evidence="2 3">Opo-243</strain>
    </source>
</reference>
<feature type="region of interest" description="Disordered" evidence="1">
    <location>
        <begin position="1"/>
        <end position="20"/>
    </location>
</feature>
<evidence type="ECO:0000313" key="2">
    <source>
        <dbReference type="EMBL" id="RXT50595.1"/>
    </source>
</evidence>
<dbReference type="AlphaFoldDB" id="A0A4Q1VED0"/>
<dbReference type="OrthoDB" id="8128823at2"/>
<feature type="region of interest" description="Disordered" evidence="1">
    <location>
        <begin position="44"/>
        <end position="70"/>
    </location>
</feature>
<proteinExistence type="predicted"/>
<comment type="caution">
    <text evidence="2">The sequence shown here is derived from an EMBL/GenBank/DDBJ whole genome shotgun (WGS) entry which is preliminary data.</text>
</comment>
<gene>
    <name evidence="2" type="ORF">B5V03_06285</name>
</gene>
<evidence type="ECO:0000313" key="3">
    <source>
        <dbReference type="Proteomes" id="UP000290819"/>
    </source>
</evidence>
<feature type="compositionally biased region" description="Polar residues" evidence="1">
    <location>
        <begin position="48"/>
        <end position="70"/>
    </location>
</feature>
<dbReference type="EMBL" id="MZXW01000013">
    <property type="protein sequence ID" value="RXT50595.1"/>
    <property type="molecule type" value="Genomic_DNA"/>
</dbReference>
<keyword evidence="3" id="KW-1185">Reference proteome</keyword>
<feature type="compositionally biased region" description="Basic and acidic residues" evidence="1">
    <location>
        <begin position="11"/>
        <end position="20"/>
    </location>
</feature>
<organism evidence="2 3">
    <name type="scientific">Bradyrhizobium betae</name>
    <dbReference type="NCBI Taxonomy" id="244734"/>
    <lineage>
        <taxon>Bacteria</taxon>
        <taxon>Pseudomonadati</taxon>
        <taxon>Pseudomonadota</taxon>
        <taxon>Alphaproteobacteria</taxon>
        <taxon>Hyphomicrobiales</taxon>
        <taxon>Nitrobacteraceae</taxon>
        <taxon>Bradyrhizobium</taxon>
    </lineage>
</organism>
<evidence type="ECO:0000256" key="1">
    <source>
        <dbReference type="SAM" id="MobiDB-lite"/>
    </source>
</evidence>
<dbReference type="Proteomes" id="UP000290819">
    <property type="component" value="Unassembled WGS sequence"/>
</dbReference>